<name>A0A6B3LER2_9BACT</name>
<organism evidence="1 2">
    <name type="scientific">Sulfuriroseicoccus oceanibius</name>
    <dbReference type="NCBI Taxonomy" id="2707525"/>
    <lineage>
        <taxon>Bacteria</taxon>
        <taxon>Pseudomonadati</taxon>
        <taxon>Verrucomicrobiota</taxon>
        <taxon>Verrucomicrobiia</taxon>
        <taxon>Verrucomicrobiales</taxon>
        <taxon>Verrucomicrobiaceae</taxon>
        <taxon>Sulfuriroseicoccus</taxon>
    </lineage>
</organism>
<dbReference type="KEGG" id="soa:G3M56_013430"/>
<keyword evidence="2" id="KW-1185">Reference proteome</keyword>
<reference evidence="1 2" key="1">
    <citation type="submission" date="2020-12" db="EMBL/GenBank/DDBJ databases">
        <title>Sulforoseuscoccus oceanibium gen. nov., sp. nov., a representative of the phylum Verrucomicrobia with special cytoplasmic membrane, and proposal of Sulforoseuscoccusaceae fam. nov.</title>
        <authorList>
            <person name="Xi F."/>
        </authorList>
    </citation>
    <scope>NUCLEOTIDE SEQUENCE [LARGE SCALE GENOMIC DNA]</scope>
    <source>
        <strain evidence="1 2">T37</strain>
    </source>
</reference>
<evidence type="ECO:0000313" key="2">
    <source>
        <dbReference type="Proteomes" id="UP000475117"/>
    </source>
</evidence>
<dbReference type="AlphaFoldDB" id="A0A6B3LER2"/>
<dbReference type="EMBL" id="CP066776">
    <property type="protein sequence ID" value="QQL44859.1"/>
    <property type="molecule type" value="Genomic_DNA"/>
</dbReference>
<sequence length="108" mass="11999">MDQPLPDLQQSVLDPEALTQLITDIQTLTEVVEVIPKGSPAGYVAEPGAPVAMDLELARDLLLAGELHGLQIRYQHDGAQWWDTLLQSPQGIKIVRIRHEFDHDNSPI</sequence>
<evidence type="ECO:0000313" key="1">
    <source>
        <dbReference type="EMBL" id="QQL44859.1"/>
    </source>
</evidence>
<accession>A0A6B3LER2</accession>
<dbReference type="RefSeq" id="WP_164364656.1">
    <property type="nucleotide sequence ID" value="NZ_CP066776.1"/>
</dbReference>
<protein>
    <submittedName>
        <fullName evidence="1">Uncharacterized protein</fullName>
    </submittedName>
</protein>
<dbReference type="Proteomes" id="UP000475117">
    <property type="component" value="Chromosome"/>
</dbReference>
<proteinExistence type="predicted"/>
<gene>
    <name evidence="1" type="ORF">G3M56_013430</name>
</gene>